<dbReference type="Proteomes" id="UP000838878">
    <property type="component" value="Chromosome 4"/>
</dbReference>
<dbReference type="SUPFAM" id="SSF46689">
    <property type="entry name" value="Homeodomain-like"/>
    <property type="match status" value="1"/>
</dbReference>
<dbReference type="InterPro" id="IPR007889">
    <property type="entry name" value="HTH_Psq"/>
</dbReference>
<dbReference type="GO" id="GO:0003677">
    <property type="term" value="F:DNA binding"/>
    <property type="evidence" value="ECO:0007669"/>
    <property type="project" value="InterPro"/>
</dbReference>
<evidence type="ECO:0000313" key="4">
    <source>
        <dbReference type="Proteomes" id="UP000838878"/>
    </source>
</evidence>
<protein>
    <recommendedName>
        <fullName evidence="2">HTH psq-type domain-containing protein</fullName>
    </recommendedName>
</protein>
<feature type="non-terminal residue" evidence="3">
    <location>
        <position position="122"/>
    </location>
</feature>
<dbReference type="Gene3D" id="1.10.10.60">
    <property type="entry name" value="Homeodomain-like"/>
    <property type="match status" value="1"/>
</dbReference>
<name>A0A8J9Y9C2_9NEOP</name>
<proteinExistence type="predicted"/>
<dbReference type="GO" id="GO:0005634">
    <property type="term" value="C:nucleus"/>
    <property type="evidence" value="ECO:0007669"/>
    <property type="project" value="UniProtKB-SubCell"/>
</dbReference>
<evidence type="ECO:0000259" key="2">
    <source>
        <dbReference type="Pfam" id="PF05225"/>
    </source>
</evidence>
<dbReference type="Pfam" id="PF05225">
    <property type="entry name" value="HTH_psq"/>
    <property type="match status" value="1"/>
</dbReference>
<gene>
    <name evidence="3" type="ORF">BINO364_LOCUS9677</name>
</gene>
<keyword evidence="4" id="KW-1185">Reference proteome</keyword>
<sequence length="122" mass="14238">MVVLRYEINYFEVIRRNDTCFTSSVIPRTIPSPVIILGRYLTVIPRNYQRKTEIKYKLEDLERAFQAVNSKTLTLGKAASIYSVPKITIYDYLKKDAIKTPNTGRKDIFSEEQEKELVKTKN</sequence>
<dbReference type="AlphaFoldDB" id="A0A8J9Y9C2"/>
<organism evidence="3 4">
    <name type="scientific">Brenthis ino</name>
    <name type="common">lesser marbled fritillary</name>
    <dbReference type="NCBI Taxonomy" id="405034"/>
    <lineage>
        <taxon>Eukaryota</taxon>
        <taxon>Metazoa</taxon>
        <taxon>Ecdysozoa</taxon>
        <taxon>Arthropoda</taxon>
        <taxon>Hexapoda</taxon>
        <taxon>Insecta</taxon>
        <taxon>Pterygota</taxon>
        <taxon>Neoptera</taxon>
        <taxon>Endopterygota</taxon>
        <taxon>Lepidoptera</taxon>
        <taxon>Glossata</taxon>
        <taxon>Ditrysia</taxon>
        <taxon>Papilionoidea</taxon>
        <taxon>Nymphalidae</taxon>
        <taxon>Heliconiinae</taxon>
        <taxon>Argynnini</taxon>
        <taxon>Brenthis</taxon>
    </lineage>
</organism>
<accession>A0A8J9Y9C2</accession>
<evidence type="ECO:0000256" key="1">
    <source>
        <dbReference type="ARBA" id="ARBA00004123"/>
    </source>
</evidence>
<reference evidence="3" key="1">
    <citation type="submission" date="2021-12" db="EMBL/GenBank/DDBJ databases">
        <authorList>
            <person name="Martin H S."/>
        </authorList>
    </citation>
    <scope>NUCLEOTIDE SEQUENCE</scope>
</reference>
<feature type="domain" description="HTH psq-type" evidence="2">
    <location>
        <begin position="59"/>
        <end position="95"/>
    </location>
</feature>
<evidence type="ECO:0000313" key="3">
    <source>
        <dbReference type="EMBL" id="CAH0723909.1"/>
    </source>
</evidence>
<comment type="subcellular location">
    <subcellularLocation>
        <location evidence="1">Nucleus</location>
    </subcellularLocation>
</comment>
<dbReference type="InterPro" id="IPR009057">
    <property type="entry name" value="Homeodomain-like_sf"/>
</dbReference>
<dbReference type="EMBL" id="OV170224">
    <property type="protein sequence ID" value="CAH0723909.1"/>
    <property type="molecule type" value="Genomic_DNA"/>
</dbReference>
<dbReference type="OrthoDB" id="6916717at2759"/>